<dbReference type="InterPro" id="IPR015914">
    <property type="entry name" value="PAPs_N"/>
</dbReference>
<feature type="domain" description="Calcineurin-like phosphoesterase" evidence="3">
    <location>
        <begin position="227"/>
        <end position="416"/>
    </location>
</feature>
<proteinExistence type="predicted"/>
<dbReference type="Pfam" id="PF16656">
    <property type="entry name" value="Pur_ac_phosph_N"/>
    <property type="match status" value="1"/>
</dbReference>
<dbReference type="InterPro" id="IPR029052">
    <property type="entry name" value="Metallo-depent_PP-like"/>
</dbReference>
<feature type="transmembrane region" description="Helical" evidence="2">
    <location>
        <begin position="12"/>
        <end position="33"/>
    </location>
</feature>
<dbReference type="InterPro" id="IPR003961">
    <property type="entry name" value="FN3_dom"/>
</dbReference>
<keyword evidence="2" id="KW-0472">Membrane</keyword>
<reference evidence="5 6" key="1">
    <citation type="journal article" date="2021" name="Sci. Rep.">
        <title>The distribution of antibiotic resistance genes in chicken gut microbiota commensals.</title>
        <authorList>
            <person name="Juricova H."/>
            <person name="Matiasovicova J."/>
            <person name="Kubasova T."/>
            <person name="Cejkova D."/>
            <person name="Rychlik I."/>
        </authorList>
    </citation>
    <scope>NUCLEOTIDE SEQUENCE [LARGE SCALE GENOMIC DNA]</scope>
    <source>
        <strain evidence="5 6">An537</strain>
    </source>
</reference>
<dbReference type="PANTHER" id="PTHR22953">
    <property type="entry name" value="ACID PHOSPHATASE RELATED"/>
    <property type="match status" value="1"/>
</dbReference>
<sequence>MNGRKTWQRWAVYVLGMVVVVAALGGLALQTTWGQVLAAKAGKYTRVLAAYVPIGDGEIRFTRQLITADSSTSRTIMWEPVKPEASPVVEYRLKDGAVTKQTATKQTAAAKSQESDSEIKRVTATESVLTDDEVTRYLYTATITGLTPRTTYEYRVGYENKRGDWHPLRTASSGASRSVITAGDAANKTATTDDAANTSATTGDAKAAESEDFTALIFPDSQSADYRGWDALAKEAYKRNPTAAFFINMGDLVDNGEDASQWDAWFTAVEPMIEDIPFVGVMGNHETYNLQWQVREPKAYLSLFDFPAVPQREDKNRYYSFDYNDVHFVVLDTQLAERPEAEREQALAREEAWLRHDLAATKARWKVVLMHKDTLRYPNTKRPDTVPGITDMGYAFMPIFDAYHVDAVVSAHYHMYRRRGHIKDFRRDESGPLYIISGVAGDVRYATLWKSHPLDTFVSPYPAEANYIVLTKTDDRLTFEAFLANGTKFDEVQVNKQ</sequence>
<feature type="domain" description="Purple acid phosphatase N-terminal" evidence="4">
    <location>
        <begin position="67"/>
        <end position="169"/>
    </location>
</feature>
<organism evidence="5 6">
    <name type="scientific">Veillonella magna</name>
    <dbReference type="NCBI Taxonomy" id="464322"/>
    <lineage>
        <taxon>Bacteria</taxon>
        <taxon>Bacillati</taxon>
        <taxon>Bacillota</taxon>
        <taxon>Negativicutes</taxon>
        <taxon>Veillonellales</taxon>
        <taxon>Veillonellaceae</taxon>
        <taxon>Veillonella</taxon>
    </lineage>
</organism>
<dbReference type="SUPFAM" id="SSF56300">
    <property type="entry name" value="Metallo-dependent phosphatases"/>
    <property type="match status" value="1"/>
</dbReference>
<keyword evidence="6" id="KW-1185">Reference proteome</keyword>
<dbReference type="InterPro" id="IPR004843">
    <property type="entry name" value="Calcineurin-like_PHP"/>
</dbReference>
<protein>
    <submittedName>
        <fullName evidence="5">Metallophosphoesterase family protein</fullName>
    </submittedName>
</protein>
<dbReference type="CDD" id="cd00063">
    <property type="entry name" value="FN3"/>
    <property type="match status" value="1"/>
</dbReference>
<dbReference type="RefSeq" id="WP_205087706.1">
    <property type="nucleotide sequence ID" value="NZ_JACJLA010000006.1"/>
</dbReference>
<comment type="caution">
    <text evidence="5">The sequence shown here is derived from an EMBL/GenBank/DDBJ whole genome shotgun (WGS) entry which is preliminary data.</text>
</comment>
<keyword evidence="1" id="KW-0732">Signal</keyword>
<dbReference type="Gene3D" id="3.60.21.10">
    <property type="match status" value="1"/>
</dbReference>
<name>A0ABS2GH53_9FIRM</name>
<evidence type="ECO:0000259" key="4">
    <source>
        <dbReference type="Pfam" id="PF16656"/>
    </source>
</evidence>
<evidence type="ECO:0000256" key="2">
    <source>
        <dbReference type="SAM" id="Phobius"/>
    </source>
</evidence>
<dbReference type="PANTHER" id="PTHR22953:SF153">
    <property type="entry name" value="PURPLE ACID PHOSPHATASE"/>
    <property type="match status" value="1"/>
</dbReference>
<evidence type="ECO:0000313" key="6">
    <source>
        <dbReference type="Proteomes" id="UP000707138"/>
    </source>
</evidence>
<dbReference type="Proteomes" id="UP000707138">
    <property type="component" value="Unassembled WGS sequence"/>
</dbReference>
<dbReference type="InterPro" id="IPR039331">
    <property type="entry name" value="PAPs-like"/>
</dbReference>
<dbReference type="EMBL" id="JACJLA010000006">
    <property type="protein sequence ID" value="MBM6912612.1"/>
    <property type="molecule type" value="Genomic_DNA"/>
</dbReference>
<dbReference type="SUPFAM" id="SSF49363">
    <property type="entry name" value="Purple acid phosphatase, N-terminal domain"/>
    <property type="match status" value="1"/>
</dbReference>
<evidence type="ECO:0000256" key="1">
    <source>
        <dbReference type="ARBA" id="ARBA00022729"/>
    </source>
</evidence>
<accession>A0ABS2GH53</accession>
<gene>
    <name evidence="5" type="ORF">H6A01_04645</name>
</gene>
<dbReference type="InterPro" id="IPR008963">
    <property type="entry name" value="Purple_acid_Pase-like_N"/>
</dbReference>
<evidence type="ECO:0000259" key="3">
    <source>
        <dbReference type="Pfam" id="PF00149"/>
    </source>
</evidence>
<keyword evidence="2" id="KW-1133">Transmembrane helix</keyword>
<dbReference type="Pfam" id="PF00149">
    <property type="entry name" value="Metallophos"/>
    <property type="match status" value="1"/>
</dbReference>
<dbReference type="Gene3D" id="2.60.40.380">
    <property type="entry name" value="Purple acid phosphatase-like, N-terminal"/>
    <property type="match status" value="1"/>
</dbReference>
<evidence type="ECO:0000313" key="5">
    <source>
        <dbReference type="EMBL" id="MBM6912612.1"/>
    </source>
</evidence>
<keyword evidence="2" id="KW-0812">Transmembrane</keyword>